<sequence length="149" mass="15004">MCGVKLKRFIKCYGTGCKADASVGVSVFKIDSYVSNEVFLDADGGNVERIDLEAQVAASVQTSCARPPVTAHDGPAVGGSNVTLAGPSVAGVDVALGGGPYNASLARLAATYGGLGCRAVEQSVGPILDGPTISGPIQALSLKLRAKKP</sequence>
<organism evidence="1 2">
    <name type="scientific">Canavalia gladiata</name>
    <name type="common">Sword bean</name>
    <name type="synonym">Dolichos gladiatus</name>
    <dbReference type="NCBI Taxonomy" id="3824"/>
    <lineage>
        <taxon>Eukaryota</taxon>
        <taxon>Viridiplantae</taxon>
        <taxon>Streptophyta</taxon>
        <taxon>Embryophyta</taxon>
        <taxon>Tracheophyta</taxon>
        <taxon>Spermatophyta</taxon>
        <taxon>Magnoliopsida</taxon>
        <taxon>eudicotyledons</taxon>
        <taxon>Gunneridae</taxon>
        <taxon>Pentapetalae</taxon>
        <taxon>rosids</taxon>
        <taxon>fabids</taxon>
        <taxon>Fabales</taxon>
        <taxon>Fabaceae</taxon>
        <taxon>Papilionoideae</taxon>
        <taxon>50 kb inversion clade</taxon>
        <taxon>NPAAA clade</taxon>
        <taxon>indigoferoid/millettioid clade</taxon>
        <taxon>Phaseoleae</taxon>
        <taxon>Canavalia</taxon>
    </lineage>
</organism>
<comment type="caution">
    <text evidence="1">The sequence shown here is derived from an EMBL/GenBank/DDBJ whole genome shotgun (WGS) entry which is preliminary data.</text>
</comment>
<dbReference type="EMBL" id="JAYMYQ010000011">
    <property type="protein sequence ID" value="KAK7305626.1"/>
    <property type="molecule type" value="Genomic_DNA"/>
</dbReference>
<proteinExistence type="predicted"/>
<reference evidence="1 2" key="1">
    <citation type="submission" date="2024-01" db="EMBL/GenBank/DDBJ databases">
        <title>The genomes of 5 underutilized Papilionoideae crops provide insights into root nodulation and disease resistanc.</title>
        <authorList>
            <person name="Jiang F."/>
        </authorList>
    </citation>
    <scope>NUCLEOTIDE SEQUENCE [LARGE SCALE GENOMIC DNA]</scope>
    <source>
        <strain evidence="1">LVBAO_FW01</strain>
        <tissue evidence="1">Leaves</tissue>
    </source>
</reference>
<accession>A0AAN9JWX2</accession>
<protein>
    <submittedName>
        <fullName evidence="1">Uncharacterized protein</fullName>
    </submittedName>
</protein>
<dbReference type="AlphaFoldDB" id="A0AAN9JWX2"/>
<name>A0AAN9JWX2_CANGL</name>
<keyword evidence="2" id="KW-1185">Reference proteome</keyword>
<dbReference type="Proteomes" id="UP001367508">
    <property type="component" value="Unassembled WGS sequence"/>
</dbReference>
<evidence type="ECO:0000313" key="2">
    <source>
        <dbReference type="Proteomes" id="UP001367508"/>
    </source>
</evidence>
<evidence type="ECO:0000313" key="1">
    <source>
        <dbReference type="EMBL" id="KAK7305626.1"/>
    </source>
</evidence>
<gene>
    <name evidence="1" type="ORF">VNO77_43532</name>
</gene>